<comment type="caution">
    <text evidence="2">The sequence shown here is derived from an EMBL/GenBank/DDBJ whole genome shotgun (WGS) entry which is preliminary data.</text>
</comment>
<evidence type="ECO:0000313" key="2">
    <source>
        <dbReference type="EMBL" id="KAL3841775.1"/>
    </source>
</evidence>
<protein>
    <submittedName>
        <fullName evidence="2">Uncharacterized protein</fullName>
    </submittedName>
</protein>
<sequence length="142" mass="16309">MFKFCLLSALFLVTQAHWPARRGYYRPVGGIGGVLNRPNVGGGFRGLVSFGGWPRRNVGLGHFGYGGRGYAGYGLLNGVYRYNGFNLGNYGGRYLGYGGYGFGWGDDWDDRWDDRWDDWDDRWDDWDDFRYRGYGIGYNHIK</sequence>
<evidence type="ECO:0000313" key="3">
    <source>
        <dbReference type="Proteomes" id="UP001634394"/>
    </source>
</evidence>
<evidence type="ECO:0000256" key="1">
    <source>
        <dbReference type="SAM" id="SignalP"/>
    </source>
</evidence>
<keyword evidence="1" id="KW-0732">Signal</keyword>
<feature type="signal peptide" evidence="1">
    <location>
        <begin position="1"/>
        <end position="16"/>
    </location>
</feature>
<dbReference type="AlphaFoldDB" id="A0ABD3TXN0"/>
<gene>
    <name evidence="2" type="ORF">ACJMK2_019876</name>
</gene>
<organism evidence="2 3">
    <name type="scientific">Sinanodonta woodiana</name>
    <name type="common">Chinese pond mussel</name>
    <name type="synonym">Anodonta woodiana</name>
    <dbReference type="NCBI Taxonomy" id="1069815"/>
    <lineage>
        <taxon>Eukaryota</taxon>
        <taxon>Metazoa</taxon>
        <taxon>Spiralia</taxon>
        <taxon>Lophotrochozoa</taxon>
        <taxon>Mollusca</taxon>
        <taxon>Bivalvia</taxon>
        <taxon>Autobranchia</taxon>
        <taxon>Heteroconchia</taxon>
        <taxon>Palaeoheterodonta</taxon>
        <taxon>Unionida</taxon>
        <taxon>Unionoidea</taxon>
        <taxon>Unionidae</taxon>
        <taxon>Unioninae</taxon>
        <taxon>Sinanodonta</taxon>
    </lineage>
</organism>
<dbReference type="EMBL" id="JBJQND010000017">
    <property type="protein sequence ID" value="KAL3841775.1"/>
    <property type="molecule type" value="Genomic_DNA"/>
</dbReference>
<name>A0ABD3TXN0_SINWO</name>
<dbReference type="Proteomes" id="UP001634394">
    <property type="component" value="Unassembled WGS sequence"/>
</dbReference>
<accession>A0ABD3TXN0</accession>
<keyword evidence="3" id="KW-1185">Reference proteome</keyword>
<reference evidence="2 3" key="1">
    <citation type="submission" date="2024-11" db="EMBL/GenBank/DDBJ databases">
        <title>Chromosome-level genome assembly of the freshwater bivalve Anodonta woodiana.</title>
        <authorList>
            <person name="Chen X."/>
        </authorList>
    </citation>
    <scope>NUCLEOTIDE SEQUENCE [LARGE SCALE GENOMIC DNA]</scope>
    <source>
        <strain evidence="2">MN2024</strain>
        <tissue evidence="2">Gills</tissue>
    </source>
</reference>
<proteinExistence type="predicted"/>
<feature type="chain" id="PRO_5044869079" evidence="1">
    <location>
        <begin position="17"/>
        <end position="142"/>
    </location>
</feature>